<evidence type="ECO:0000313" key="3">
    <source>
        <dbReference type="Proteomes" id="UP000008312"/>
    </source>
</evidence>
<keyword evidence="1" id="KW-0472">Membrane</keyword>
<dbReference type="RefSeq" id="XP_012898253.1">
    <property type="nucleotide sequence ID" value="XM_013042799.1"/>
</dbReference>
<organism evidence="2">
    <name type="scientific">Blastocystis hominis</name>
    <dbReference type="NCBI Taxonomy" id="12968"/>
    <lineage>
        <taxon>Eukaryota</taxon>
        <taxon>Sar</taxon>
        <taxon>Stramenopiles</taxon>
        <taxon>Bigyra</taxon>
        <taxon>Opalozoa</taxon>
        <taxon>Opalinata</taxon>
        <taxon>Blastocystidae</taxon>
        <taxon>Blastocystis</taxon>
    </lineage>
</organism>
<keyword evidence="1" id="KW-1133">Transmembrane helix</keyword>
<dbReference type="GeneID" id="24921021"/>
<name>D8M816_BLAHO</name>
<dbReference type="InParanoid" id="D8M816"/>
<feature type="transmembrane region" description="Helical" evidence="1">
    <location>
        <begin position="12"/>
        <end position="32"/>
    </location>
</feature>
<sequence>MAKNSNGQYSIVNLIMDLILVCSIVVFLNVLLRSLPENSLTAKLKLFQEPISKFQNKMYVSDANKDGFQLVSQEAKRPIRVVIGEREKPPKRLDTSFVPKMVRRAVYERAKQTGLIASSITEETIDVASLIRYSATIKVYTVKGEQAYVKPKNFIHNDAFPYDITLHVRPSHAVARSRESLRLRWSLRLLPLHRPRSAQVPPSEPDDHHRGLQRLLQRGLPRQFPPQRRHLDRLHHALHRDRALHAALRQSLHAASPDSAQRALRAHPFGRHSRLLRRKVRTKRLSNIAITRL</sequence>
<protein>
    <submittedName>
        <fullName evidence="2">Uncharacterized protein</fullName>
    </submittedName>
</protein>
<dbReference type="EMBL" id="FN668683">
    <property type="protein sequence ID" value="CBK24205.2"/>
    <property type="molecule type" value="Genomic_DNA"/>
</dbReference>
<dbReference type="OrthoDB" id="228247at2759"/>
<keyword evidence="1" id="KW-0812">Transmembrane</keyword>
<keyword evidence="3" id="KW-1185">Reference proteome</keyword>
<dbReference type="AlphaFoldDB" id="D8M816"/>
<proteinExistence type="predicted"/>
<evidence type="ECO:0000313" key="2">
    <source>
        <dbReference type="EMBL" id="CBK24205.2"/>
    </source>
</evidence>
<accession>D8M816</accession>
<evidence type="ECO:0000256" key="1">
    <source>
        <dbReference type="SAM" id="Phobius"/>
    </source>
</evidence>
<gene>
    <name evidence="2" type="ORF">GSBLH_T00003972001</name>
</gene>
<dbReference type="Proteomes" id="UP000008312">
    <property type="component" value="Unassembled WGS sequence"/>
</dbReference>
<reference evidence="2" key="1">
    <citation type="submission" date="2010-02" db="EMBL/GenBank/DDBJ databases">
        <title>Sequencing and annotation of the Blastocystis hominis genome.</title>
        <authorList>
            <person name="Wincker P."/>
        </authorList>
    </citation>
    <scope>NUCLEOTIDE SEQUENCE</scope>
    <source>
        <strain evidence="2">Singapore isolate B</strain>
    </source>
</reference>